<dbReference type="Proteomes" id="UP000276309">
    <property type="component" value="Chromosome"/>
</dbReference>
<evidence type="ECO:0000313" key="2">
    <source>
        <dbReference type="Proteomes" id="UP000276309"/>
    </source>
</evidence>
<sequence length="714" mass="79689">MAKKSNPVTVKIDIKGQSLQKDLQIFVFDKNENLLEATALNKEQIKLKTSANEIKSRGQIFIGPSIPKEFEKRKLTPVTIKKMGGYEPSIRLDVNNDITISKLPNIIFPNWYWCLITGNLSKTFTIDGQNETLPICEARVHICEVDRIKWWWPKIPRAVITDLGKKLKEILTIPEVKFPPLPDPGPLRPPIRPITGFTEKASNNSEALQRISTLKLPDDVKLGLLSESSSVVSDTIYKNFHLLHPYLCLWPWFWPYFYRCTEIATVYSDCNGHFDYNYFNFDNDKDIYVWVEVNIDGQWVTVYRPPMSCYTKWNYNCGSEINIRITDPRVKPCECSPIPGAIVWMKRINSGVRLRKVQQNNGSSEHLTNAIGLTDFITAGQKVSPFGGSFPFVVQFGSGFPNSTVSHYRWSYKRLKDAYLTSISDVSHHLEGNINKSYTYEVSTPTGTVFATGAFNLGPTYNSGKPKYKIPHVEASDDVPSEPTAEWNQDTSSIYVNTSGFADGLYEFTFELLDNSGNVMPVDAKTFVVDRLSSDPTGETTISADGLPENYLVKNTAGKAIAFTFKMRIDNQACYADVLDAIVDGNTTDTACGVGRYDNKTTDKAIIRFLAGQPLNFAYYGFNIVKGNSNAVPVANSAGYVTQSDNGYSISTILDAGVQKTFYKKQLNVSDMLGSCNMAAFAEVLRVRATHTNGSVRISSYDSEDVGAIAMATS</sequence>
<dbReference type="OrthoDB" id="8476943at2"/>
<gene>
    <name evidence="1" type="ORF">D1013_11550</name>
</gene>
<protein>
    <submittedName>
        <fullName evidence="1">Uncharacterized protein</fullName>
    </submittedName>
</protein>
<keyword evidence="2" id="KW-1185">Reference proteome</keyword>
<dbReference type="RefSeq" id="WP_121848979.1">
    <property type="nucleotide sequence ID" value="NZ_CP032050.1"/>
</dbReference>
<name>A0A3G2L6R0_9FLAO</name>
<dbReference type="AlphaFoldDB" id="A0A3G2L6R0"/>
<accession>A0A3G2L6R0</accession>
<proteinExistence type="predicted"/>
<dbReference type="KEGG" id="emar:D1013_11550"/>
<organism evidence="1 2">
    <name type="scientific">Euzebyella marina</name>
    <dbReference type="NCBI Taxonomy" id="1761453"/>
    <lineage>
        <taxon>Bacteria</taxon>
        <taxon>Pseudomonadati</taxon>
        <taxon>Bacteroidota</taxon>
        <taxon>Flavobacteriia</taxon>
        <taxon>Flavobacteriales</taxon>
        <taxon>Flavobacteriaceae</taxon>
        <taxon>Euzebyella</taxon>
    </lineage>
</organism>
<dbReference type="EMBL" id="CP032050">
    <property type="protein sequence ID" value="AYN67964.1"/>
    <property type="molecule type" value="Genomic_DNA"/>
</dbReference>
<evidence type="ECO:0000313" key="1">
    <source>
        <dbReference type="EMBL" id="AYN67964.1"/>
    </source>
</evidence>
<reference evidence="1 2" key="1">
    <citation type="submission" date="2018-08" db="EMBL/GenBank/DDBJ databases">
        <title>The reduced genetic potential of extracellular carbohydrate catabolism in Euzebyella marina RN62, a Flavobacteriia bacterium isolated from the hadal water.</title>
        <authorList>
            <person name="Xue C."/>
        </authorList>
    </citation>
    <scope>NUCLEOTIDE SEQUENCE [LARGE SCALE GENOMIC DNA]</scope>
    <source>
        <strain evidence="1 2">RN62</strain>
    </source>
</reference>